<protein>
    <submittedName>
        <fullName evidence="1">Zinc knuckle CX2CX4HX4C containing protein</fullName>
    </submittedName>
</protein>
<keyword evidence="2" id="KW-1185">Reference proteome</keyword>
<gene>
    <name evidence="1" type="ORF">Tco_0800985</name>
</gene>
<evidence type="ECO:0000313" key="1">
    <source>
        <dbReference type="EMBL" id="GJS94017.1"/>
    </source>
</evidence>
<reference evidence="1" key="2">
    <citation type="submission" date="2022-01" db="EMBL/GenBank/DDBJ databases">
        <authorList>
            <person name="Yamashiro T."/>
            <person name="Shiraishi A."/>
            <person name="Satake H."/>
            <person name="Nakayama K."/>
        </authorList>
    </citation>
    <scope>NUCLEOTIDE SEQUENCE</scope>
</reference>
<organism evidence="1 2">
    <name type="scientific">Tanacetum coccineum</name>
    <dbReference type="NCBI Taxonomy" id="301880"/>
    <lineage>
        <taxon>Eukaryota</taxon>
        <taxon>Viridiplantae</taxon>
        <taxon>Streptophyta</taxon>
        <taxon>Embryophyta</taxon>
        <taxon>Tracheophyta</taxon>
        <taxon>Spermatophyta</taxon>
        <taxon>Magnoliopsida</taxon>
        <taxon>eudicotyledons</taxon>
        <taxon>Gunneridae</taxon>
        <taxon>Pentapetalae</taxon>
        <taxon>asterids</taxon>
        <taxon>campanulids</taxon>
        <taxon>Asterales</taxon>
        <taxon>Asteraceae</taxon>
        <taxon>Asteroideae</taxon>
        <taxon>Anthemideae</taxon>
        <taxon>Anthemidinae</taxon>
        <taxon>Tanacetum</taxon>
    </lineage>
</organism>
<accession>A0ABQ4ZYS6</accession>
<dbReference type="Gene3D" id="2.40.70.10">
    <property type="entry name" value="Acid Proteases"/>
    <property type="match status" value="1"/>
</dbReference>
<dbReference type="InterPro" id="IPR021109">
    <property type="entry name" value="Peptidase_aspartic_dom_sf"/>
</dbReference>
<dbReference type="SUPFAM" id="SSF50630">
    <property type="entry name" value="Acid proteases"/>
    <property type="match status" value="1"/>
</dbReference>
<dbReference type="CDD" id="cd00303">
    <property type="entry name" value="retropepsin_like"/>
    <property type="match status" value="1"/>
</dbReference>
<comment type="caution">
    <text evidence="1">The sequence shown here is derived from an EMBL/GenBank/DDBJ whole genome shotgun (WGS) entry which is preliminary data.</text>
</comment>
<dbReference type="EMBL" id="BQNB010011700">
    <property type="protein sequence ID" value="GJS94017.1"/>
    <property type="molecule type" value="Genomic_DNA"/>
</dbReference>
<proteinExistence type="predicted"/>
<dbReference type="PANTHER" id="PTHR33067:SF9">
    <property type="entry name" value="RNA-DIRECTED DNA POLYMERASE"/>
    <property type="match status" value="1"/>
</dbReference>
<evidence type="ECO:0000313" key="2">
    <source>
        <dbReference type="Proteomes" id="UP001151760"/>
    </source>
</evidence>
<dbReference type="Proteomes" id="UP001151760">
    <property type="component" value="Unassembled WGS sequence"/>
</dbReference>
<dbReference type="PANTHER" id="PTHR33067">
    <property type="entry name" value="RNA-DIRECTED DNA POLYMERASE-RELATED"/>
    <property type="match status" value="1"/>
</dbReference>
<name>A0ABQ4ZYS6_9ASTR</name>
<reference evidence="1" key="1">
    <citation type="journal article" date="2022" name="Int. J. Mol. Sci.">
        <title>Draft Genome of Tanacetum Coccineum: Genomic Comparison of Closely Related Tanacetum-Family Plants.</title>
        <authorList>
            <person name="Yamashiro T."/>
            <person name="Shiraishi A."/>
            <person name="Nakayama K."/>
            <person name="Satake H."/>
        </authorList>
    </citation>
    <scope>NUCLEOTIDE SEQUENCE</scope>
</reference>
<sequence>MKYLVENKPRTEEDNKIRMNPRCPALLHNHLPPKEQDPGSFILSCSIGKLDFKNALADLGASISIMPFSMYKCLGIGKLKPINMLLEMAHNTNAATKGIVKNLLIKIDKFIFPVDFVILDMVEDIRMRIILGRPLLDTAHTQVDIFKKTISLEVGSKKVIFKMRTSFTTTNVESVRSIKSKTFIEYDNLKEIDYDLFLYDSESLCKMIEERILKDYWRKRFGDEEDDLEKNLEDPEECGEDKANTILGVIHEKLNNNWFNNTSADEDDLEGILDYLKPRSYDGFIDLDDEAYNKRRCRLLGMTYEEPTLILIKKAKVTRYTVGPGET</sequence>
<dbReference type="Pfam" id="PF08284">
    <property type="entry name" value="RVP_2"/>
    <property type="match status" value="1"/>
</dbReference>